<proteinExistence type="predicted"/>
<dbReference type="EMBL" id="KB445654">
    <property type="protein sequence ID" value="EMD58859.1"/>
    <property type="molecule type" value="Genomic_DNA"/>
</dbReference>
<organism evidence="3 4">
    <name type="scientific">Cochliobolus sativus (strain ND90Pr / ATCC 201652)</name>
    <name type="common">Common root rot and spot blotch fungus</name>
    <name type="synonym">Bipolaris sorokiniana</name>
    <dbReference type="NCBI Taxonomy" id="665912"/>
    <lineage>
        <taxon>Eukaryota</taxon>
        <taxon>Fungi</taxon>
        <taxon>Dikarya</taxon>
        <taxon>Ascomycota</taxon>
        <taxon>Pezizomycotina</taxon>
        <taxon>Dothideomycetes</taxon>
        <taxon>Pleosporomycetidae</taxon>
        <taxon>Pleosporales</taxon>
        <taxon>Pleosporineae</taxon>
        <taxon>Pleosporaceae</taxon>
        <taxon>Bipolaris</taxon>
    </lineage>
</organism>
<keyword evidence="4" id="KW-1185">Reference proteome</keyword>
<dbReference type="HOGENOM" id="CLU_047729_4_0_1"/>
<dbReference type="GeneID" id="19130716"/>
<dbReference type="RefSeq" id="XP_007705336.1">
    <property type="nucleotide sequence ID" value="XM_007707146.1"/>
</dbReference>
<keyword evidence="2" id="KW-0732">Signal</keyword>
<gene>
    <name evidence="3" type="ORF">COCSADRAFT_128466</name>
</gene>
<dbReference type="OMA" id="TMTFHQV"/>
<feature type="region of interest" description="Disordered" evidence="1">
    <location>
        <begin position="35"/>
        <end position="56"/>
    </location>
</feature>
<dbReference type="eggNOG" id="ENOG502SM0P">
    <property type="taxonomic scope" value="Eukaryota"/>
</dbReference>
<dbReference type="Pfam" id="PF11327">
    <property type="entry name" value="Egh16-like"/>
    <property type="match status" value="1"/>
</dbReference>
<feature type="chain" id="PRO_5004023970" description="Cell surface protein" evidence="2">
    <location>
        <begin position="18"/>
        <end position="286"/>
    </location>
</feature>
<protein>
    <recommendedName>
        <fullName evidence="5">Cell surface protein</fullName>
    </recommendedName>
</protein>
<name>M2QUP4_COCSN</name>
<evidence type="ECO:0008006" key="5">
    <source>
        <dbReference type="Google" id="ProtNLM"/>
    </source>
</evidence>
<sequence length="286" mass="27579">MRYSIVFTAALAASVQAHGVITQVQGANGVNMPGLSVADGTPRDSGNPLSGSEADTSIIRAKEMGGKASALGRTASGPVDAGAAIAKFMGAGAGLGALLGGLGGNKRGLLDALTGGAGGAGGAGAGTKTPKGTAEQGVAAAAGTGASTGLPTTADDGTVTMTFHQVNQDGAGPLTAQIDATSGGTDPAAFQDAQVTQNVPGIGIGGLSAASTTDFPVKVQMPAGMTCQGTAGGATNVCVVRMQNAALAGPFGGSAAFTQSAAAKKRAVEYNLRKRHMARGILGKPE</sequence>
<evidence type="ECO:0000313" key="3">
    <source>
        <dbReference type="EMBL" id="EMD58859.1"/>
    </source>
</evidence>
<dbReference type="AlphaFoldDB" id="M2QUP4"/>
<accession>M2QUP4</accession>
<evidence type="ECO:0000256" key="2">
    <source>
        <dbReference type="SAM" id="SignalP"/>
    </source>
</evidence>
<evidence type="ECO:0000313" key="4">
    <source>
        <dbReference type="Proteomes" id="UP000016934"/>
    </source>
</evidence>
<dbReference type="PANTHER" id="PTHR34618">
    <property type="entry name" value="SURFACE PROTEIN MAS1, PUTATIVE-RELATED"/>
    <property type="match status" value="1"/>
</dbReference>
<dbReference type="Proteomes" id="UP000016934">
    <property type="component" value="Unassembled WGS sequence"/>
</dbReference>
<dbReference type="PANTHER" id="PTHR34618:SF1">
    <property type="entry name" value="SECRETED PROTEIN"/>
    <property type="match status" value="1"/>
</dbReference>
<reference evidence="4" key="2">
    <citation type="journal article" date="2013" name="PLoS Genet.">
        <title>Comparative genome structure, secondary metabolite, and effector coding capacity across Cochliobolus pathogens.</title>
        <authorList>
            <person name="Condon B.J."/>
            <person name="Leng Y."/>
            <person name="Wu D."/>
            <person name="Bushley K.E."/>
            <person name="Ohm R.A."/>
            <person name="Otillar R."/>
            <person name="Martin J."/>
            <person name="Schackwitz W."/>
            <person name="Grimwood J."/>
            <person name="MohdZainudin N."/>
            <person name="Xue C."/>
            <person name="Wang R."/>
            <person name="Manning V.A."/>
            <person name="Dhillon B."/>
            <person name="Tu Z.J."/>
            <person name="Steffenson B.J."/>
            <person name="Salamov A."/>
            <person name="Sun H."/>
            <person name="Lowry S."/>
            <person name="LaButti K."/>
            <person name="Han J."/>
            <person name="Copeland A."/>
            <person name="Lindquist E."/>
            <person name="Barry K."/>
            <person name="Schmutz J."/>
            <person name="Baker S.E."/>
            <person name="Ciuffetti L.M."/>
            <person name="Grigoriev I.V."/>
            <person name="Zhong S."/>
            <person name="Turgeon B.G."/>
        </authorList>
    </citation>
    <scope>NUCLEOTIDE SEQUENCE [LARGE SCALE GENOMIC DNA]</scope>
    <source>
        <strain evidence="4">ND90Pr / ATCC 201652</strain>
    </source>
</reference>
<reference evidence="3 4" key="1">
    <citation type="journal article" date="2012" name="PLoS Pathog.">
        <title>Diverse lifestyles and strategies of plant pathogenesis encoded in the genomes of eighteen Dothideomycetes fungi.</title>
        <authorList>
            <person name="Ohm R.A."/>
            <person name="Feau N."/>
            <person name="Henrissat B."/>
            <person name="Schoch C.L."/>
            <person name="Horwitz B.A."/>
            <person name="Barry K.W."/>
            <person name="Condon B.J."/>
            <person name="Copeland A.C."/>
            <person name="Dhillon B."/>
            <person name="Glaser F."/>
            <person name="Hesse C.N."/>
            <person name="Kosti I."/>
            <person name="LaButti K."/>
            <person name="Lindquist E.A."/>
            <person name="Lucas S."/>
            <person name="Salamov A.A."/>
            <person name="Bradshaw R.E."/>
            <person name="Ciuffetti L."/>
            <person name="Hamelin R.C."/>
            <person name="Kema G.H.J."/>
            <person name="Lawrence C."/>
            <person name="Scott J.A."/>
            <person name="Spatafora J.W."/>
            <person name="Turgeon B.G."/>
            <person name="de Wit P.J.G.M."/>
            <person name="Zhong S."/>
            <person name="Goodwin S.B."/>
            <person name="Grigoriev I.V."/>
        </authorList>
    </citation>
    <scope>NUCLEOTIDE SEQUENCE [LARGE SCALE GENOMIC DNA]</scope>
    <source>
        <strain evidence="4">ND90Pr / ATCC 201652</strain>
    </source>
</reference>
<evidence type="ECO:0000256" key="1">
    <source>
        <dbReference type="SAM" id="MobiDB-lite"/>
    </source>
</evidence>
<dbReference type="OrthoDB" id="5310497at2759"/>
<dbReference type="KEGG" id="bsc:COCSADRAFT_128466"/>
<dbReference type="InterPro" id="IPR021476">
    <property type="entry name" value="Egh16-like"/>
</dbReference>
<feature type="signal peptide" evidence="2">
    <location>
        <begin position="1"/>
        <end position="17"/>
    </location>
</feature>